<dbReference type="EMBL" id="CP003235">
    <property type="protein sequence ID" value="AFC30028.1"/>
    <property type="molecule type" value="Genomic_DNA"/>
</dbReference>
<evidence type="ECO:0000256" key="1">
    <source>
        <dbReference type="ARBA" id="ARBA00022679"/>
    </source>
</evidence>
<feature type="domain" description="Phospholipid/glycerol acyltransferase" evidence="3">
    <location>
        <begin position="43"/>
        <end position="161"/>
    </location>
</feature>
<dbReference type="PANTHER" id="PTHR10434">
    <property type="entry name" value="1-ACYL-SN-GLYCEROL-3-PHOSPHATE ACYLTRANSFERASE"/>
    <property type="match status" value="1"/>
</dbReference>
<dbReference type="GO" id="GO:0003841">
    <property type="term" value="F:1-acylglycerol-3-phosphate O-acyltransferase activity"/>
    <property type="evidence" value="ECO:0007669"/>
    <property type="project" value="TreeGrafter"/>
</dbReference>
<keyword evidence="1 4" id="KW-0808">Transferase</keyword>
<protein>
    <submittedName>
        <fullName evidence="4">Putative phospholipid/glycerol acyltransferase</fullName>
    </submittedName>
</protein>
<dbReference type="Pfam" id="PF01553">
    <property type="entry name" value="Acyltransferase"/>
    <property type="match status" value="1"/>
</dbReference>
<dbReference type="HOGENOM" id="CLU_097817_0_0_9"/>
<reference evidence="4 5" key="1">
    <citation type="journal article" date="2012" name="J. Bacteriol.">
        <title>Complete Genome Sequence of Paenibacillus mucilaginosus 3016, a Bacterium Functional as Microbial Fertilizer.</title>
        <authorList>
            <person name="Ma M."/>
            <person name="Wang Z."/>
            <person name="Li L."/>
            <person name="Jiang X."/>
            <person name="Guan D."/>
            <person name="Cao F."/>
            <person name="Chen H."/>
            <person name="Wang X."/>
            <person name="Shen D."/>
            <person name="Du B."/>
            <person name="Li J."/>
        </authorList>
    </citation>
    <scope>NUCLEOTIDE SEQUENCE [LARGE SCALE GENOMIC DNA]</scope>
    <source>
        <strain evidence="4 5">3016</strain>
    </source>
</reference>
<evidence type="ECO:0000256" key="2">
    <source>
        <dbReference type="ARBA" id="ARBA00023315"/>
    </source>
</evidence>
<dbReference type="Proteomes" id="UP000007523">
    <property type="component" value="Chromosome"/>
</dbReference>
<name>H6ND67_9BACL</name>
<dbReference type="GO" id="GO:0005886">
    <property type="term" value="C:plasma membrane"/>
    <property type="evidence" value="ECO:0007669"/>
    <property type="project" value="TreeGrafter"/>
</dbReference>
<keyword evidence="5" id="KW-1185">Reference proteome</keyword>
<dbReference type="GO" id="GO:0006654">
    <property type="term" value="P:phosphatidic acid biosynthetic process"/>
    <property type="evidence" value="ECO:0007669"/>
    <property type="project" value="TreeGrafter"/>
</dbReference>
<accession>H6ND67</accession>
<gene>
    <name evidence="4" type="ORF">PM3016_3173</name>
</gene>
<dbReference type="CDD" id="cd06551">
    <property type="entry name" value="LPLAT"/>
    <property type="match status" value="1"/>
</dbReference>
<sequence length="240" mass="27230">MIPACKSPAFERLFAVYNRHLLKRSFHRISVRTDPRIDPVRPTLYAANHSSWWDALLPLELNRSLLGQELYAMMSEEGLRRFRFFRRLGAFSVDRGSLQGVKDSLRYAAGVLEGERRALWLFPQGDIRHGDVRPLGFHSGIGYLLREVPGIQVVPVSFYYCFLQDQKPEVFADLGPPIPAERLPAAASRQQLTRTVEDAVTDRLDALRQGVIHGEAAGFTALLAGRSSTSDRFTRFFRRA</sequence>
<dbReference type="RefSeq" id="WP_014370110.1">
    <property type="nucleotide sequence ID" value="NC_016935.1"/>
</dbReference>
<dbReference type="STRING" id="1116391.PM3016_3173"/>
<dbReference type="AlphaFoldDB" id="H6ND67"/>
<proteinExistence type="predicted"/>
<dbReference type="InterPro" id="IPR002123">
    <property type="entry name" value="Plipid/glycerol_acylTrfase"/>
</dbReference>
<evidence type="ECO:0000313" key="4">
    <source>
        <dbReference type="EMBL" id="AFC30028.1"/>
    </source>
</evidence>
<keyword evidence="2 4" id="KW-0012">Acyltransferase</keyword>
<dbReference type="SMART" id="SM00563">
    <property type="entry name" value="PlsC"/>
    <property type="match status" value="1"/>
</dbReference>
<dbReference type="SUPFAM" id="SSF69593">
    <property type="entry name" value="Glycerol-3-phosphate (1)-acyltransferase"/>
    <property type="match status" value="1"/>
</dbReference>
<dbReference type="KEGG" id="pmq:PM3016_3173"/>
<evidence type="ECO:0000259" key="3">
    <source>
        <dbReference type="SMART" id="SM00563"/>
    </source>
</evidence>
<dbReference type="PANTHER" id="PTHR10434:SF11">
    <property type="entry name" value="1-ACYL-SN-GLYCEROL-3-PHOSPHATE ACYLTRANSFERASE"/>
    <property type="match status" value="1"/>
</dbReference>
<evidence type="ECO:0000313" key="5">
    <source>
        <dbReference type="Proteomes" id="UP000007523"/>
    </source>
</evidence>
<organism evidence="4 5">
    <name type="scientific">Paenibacillus mucilaginosus 3016</name>
    <dbReference type="NCBI Taxonomy" id="1116391"/>
    <lineage>
        <taxon>Bacteria</taxon>
        <taxon>Bacillati</taxon>
        <taxon>Bacillota</taxon>
        <taxon>Bacilli</taxon>
        <taxon>Bacillales</taxon>
        <taxon>Paenibacillaceae</taxon>
        <taxon>Paenibacillus</taxon>
    </lineage>
</organism>